<dbReference type="Proteomes" id="UP000019116">
    <property type="component" value="Chromosome 5D"/>
</dbReference>
<evidence type="ECO:0000259" key="2">
    <source>
        <dbReference type="Pfam" id="PF12937"/>
    </source>
</evidence>
<feature type="region of interest" description="Disordered" evidence="1">
    <location>
        <begin position="81"/>
        <end position="105"/>
    </location>
</feature>
<dbReference type="Gramene" id="TraesSYM5D03G03174900.1">
    <property type="protein sequence ID" value="TraesSYM5D03G03174900.1"/>
    <property type="gene ID" value="TraesSYM5D03G03174900"/>
</dbReference>
<dbReference type="PANTHER" id="PTHR39741:SF18">
    <property type="entry name" value="F-BOX DOMAIN CONTAINING PROTEIN, EXPRESSED"/>
    <property type="match status" value="1"/>
</dbReference>
<dbReference type="Gramene" id="TraesCLE_scaffold_087790_01G000600.1">
    <property type="protein sequence ID" value="TraesCLE_scaffold_087790_01G000600.1"/>
    <property type="gene ID" value="TraesCLE_scaffold_087790_01G000600"/>
</dbReference>
<dbReference type="Gramene" id="TraesROB_scaffold_088906_01G000600.1">
    <property type="protein sequence ID" value="TraesROB_scaffold_088906_01G000600.1"/>
    <property type="gene ID" value="TraesROB_scaffold_088906_01G000600"/>
</dbReference>
<dbReference type="Gramene" id="TraesCS5D03G1234700.1">
    <property type="protein sequence ID" value="TraesCS5D03G1234700.1.CDS"/>
    <property type="gene ID" value="TraesCS5D03G1234700"/>
</dbReference>
<sequence>MDMEDSSSCSSSSPAPAADLVDYLGPDTSVTVFTMLHHPADLARASAVSRSWRQFVIDNQFSKLQCLRACPELSTFTQVDITTTSGSRTPARRDQDTTTGSSAEDEKLHRVYTHLGHGLLSPYKPRDCIIHCIGASSTDNFPDETIENTLEPVDHLESNRPSYWSSGGQRDPAVPECLIYRLQADLCLIQEIKLQPFKAFFQHGDPIYSPKSIRIQMGYPRSPLRPEALVCDENEGQLIDDRNYVWTYTSPEFPMLQENVLQSFKLPRPVLCIGGVVKVELLGRVQKQAIDGLYYICISHVQIVGKALSRDLGVVPRGNGLVLNYYLDPRTCGVPRREPSRDDGRSRWQGLASRIWHSGTARGIGGLNQTLLSRLFGGPLRLVVVADESEGEEEEDLP</sequence>
<dbReference type="PANTHER" id="PTHR39741">
    <property type="entry name" value="F-BOX DOMAIN CONTAINING PROTEIN, EXPRESSED"/>
    <property type="match status" value="1"/>
</dbReference>
<dbReference type="RefSeq" id="XP_044400645.1">
    <property type="nucleotide sequence ID" value="XM_044544710.1"/>
</dbReference>
<proteinExistence type="predicted"/>
<dbReference type="InterPro" id="IPR036047">
    <property type="entry name" value="F-box-like_dom_sf"/>
</dbReference>
<keyword evidence="4" id="KW-1185">Reference proteome</keyword>
<dbReference type="Gene3D" id="1.20.1280.50">
    <property type="match status" value="1"/>
</dbReference>
<dbReference type="Gramene" id="TraesLDM5D03G03236200.1">
    <property type="protein sequence ID" value="TraesLDM5D03G03236200.1"/>
    <property type="gene ID" value="TraesLDM5D03G03236200"/>
</dbReference>
<evidence type="ECO:0000256" key="1">
    <source>
        <dbReference type="SAM" id="MobiDB-lite"/>
    </source>
</evidence>
<name>A0A3B6N3Q1_WHEAT</name>
<gene>
    <name evidence="3" type="primary">LOC123124013</name>
</gene>
<dbReference type="InterPro" id="IPR055336">
    <property type="entry name" value="At4g00755-like"/>
</dbReference>
<dbReference type="STRING" id="4565.A0A3B6N3Q1"/>
<dbReference type="SUPFAM" id="SSF81383">
    <property type="entry name" value="F-box domain"/>
    <property type="match status" value="1"/>
</dbReference>
<dbReference type="RefSeq" id="XP_044400646.1">
    <property type="nucleotide sequence ID" value="XM_044544711.1"/>
</dbReference>
<dbReference type="Gramene" id="TraesCS5D02G562500.1">
    <property type="protein sequence ID" value="TraesCS5D02G562500.1"/>
    <property type="gene ID" value="TraesCS5D02G562500"/>
</dbReference>
<dbReference type="PaxDb" id="4565-Traes_5DL_B0E5170D4.2"/>
<evidence type="ECO:0000313" key="3">
    <source>
        <dbReference type="EnsemblPlants" id="TraesCS5D02G562500.1"/>
    </source>
</evidence>
<dbReference type="Gramene" id="TraesNOR5D03G03260330.2">
    <property type="protein sequence ID" value="TraesNOR5D03G03260330.2"/>
    <property type="gene ID" value="TraesNOR5D03G03260330"/>
</dbReference>
<accession>A0A3B6N3Q1</accession>
<organism evidence="3">
    <name type="scientific">Triticum aestivum</name>
    <name type="common">Wheat</name>
    <dbReference type="NCBI Taxonomy" id="4565"/>
    <lineage>
        <taxon>Eukaryota</taxon>
        <taxon>Viridiplantae</taxon>
        <taxon>Streptophyta</taxon>
        <taxon>Embryophyta</taxon>
        <taxon>Tracheophyta</taxon>
        <taxon>Spermatophyta</taxon>
        <taxon>Magnoliopsida</taxon>
        <taxon>Liliopsida</taxon>
        <taxon>Poales</taxon>
        <taxon>Poaceae</taxon>
        <taxon>BOP clade</taxon>
        <taxon>Pooideae</taxon>
        <taxon>Triticodae</taxon>
        <taxon>Triticeae</taxon>
        <taxon>Triticinae</taxon>
        <taxon>Triticum</taxon>
    </lineage>
</organism>
<dbReference type="InterPro" id="IPR001810">
    <property type="entry name" value="F-box_dom"/>
</dbReference>
<dbReference type="OMA" id="AYMHLSY"/>
<dbReference type="EnsemblPlants" id="TraesCS5D02G562500.1">
    <property type="protein sequence ID" value="TraesCS5D02G562500.1"/>
    <property type="gene ID" value="TraesCS5D02G562500"/>
</dbReference>
<dbReference type="Pfam" id="PF12937">
    <property type="entry name" value="F-box-like"/>
    <property type="match status" value="1"/>
</dbReference>
<dbReference type="AlphaFoldDB" id="A0A3B6N3Q1"/>
<reference evidence="3" key="1">
    <citation type="submission" date="2018-08" db="EMBL/GenBank/DDBJ databases">
        <authorList>
            <person name="Rossello M."/>
        </authorList>
    </citation>
    <scope>NUCLEOTIDE SEQUENCE [LARGE SCALE GENOMIC DNA]</scope>
    <source>
        <strain evidence="3">cv. Chinese Spring</strain>
    </source>
</reference>
<evidence type="ECO:0000313" key="4">
    <source>
        <dbReference type="Proteomes" id="UP000019116"/>
    </source>
</evidence>
<dbReference type="Gramene" id="TraesJAG5D03G03231430.1">
    <property type="protein sequence ID" value="TraesJAG5D03G03231430.1"/>
    <property type="gene ID" value="TraesJAG5D03G03231430"/>
</dbReference>
<reference evidence="3" key="2">
    <citation type="submission" date="2018-10" db="UniProtKB">
        <authorList>
            <consortium name="EnsemblPlants"/>
        </authorList>
    </citation>
    <scope>IDENTIFICATION</scope>
</reference>
<dbReference type="GeneID" id="123124013"/>
<feature type="domain" description="F-box" evidence="2">
    <location>
        <begin position="30"/>
        <end position="61"/>
    </location>
</feature>
<protein>
    <recommendedName>
        <fullName evidence="2">F-box domain-containing protein</fullName>
    </recommendedName>
</protein>
<dbReference type="Gramene" id="TraesNOR5D03G03260330.1">
    <property type="protein sequence ID" value="TraesNOR5D03G03260330.1"/>
    <property type="gene ID" value="TraesNOR5D03G03260330"/>
</dbReference>
<dbReference type="KEGG" id="taes:123124013"/>